<keyword evidence="3" id="KW-1185">Reference proteome</keyword>
<gene>
    <name evidence="2" type="ORF">PXEA_LOCUS35371</name>
</gene>
<feature type="region of interest" description="Disordered" evidence="1">
    <location>
        <begin position="228"/>
        <end position="260"/>
    </location>
</feature>
<feature type="compositionally biased region" description="Pro residues" evidence="1">
    <location>
        <begin position="76"/>
        <end position="96"/>
    </location>
</feature>
<reference evidence="2" key="1">
    <citation type="submission" date="2018-11" db="EMBL/GenBank/DDBJ databases">
        <authorList>
            <consortium name="Pathogen Informatics"/>
        </authorList>
    </citation>
    <scope>NUCLEOTIDE SEQUENCE</scope>
</reference>
<evidence type="ECO:0000256" key="1">
    <source>
        <dbReference type="SAM" id="MobiDB-lite"/>
    </source>
</evidence>
<comment type="caution">
    <text evidence="2">The sequence shown here is derived from an EMBL/GenBank/DDBJ whole genome shotgun (WGS) entry which is preliminary data.</text>
</comment>
<feature type="compositionally biased region" description="Polar residues" evidence="1">
    <location>
        <begin position="312"/>
        <end position="337"/>
    </location>
</feature>
<feature type="region of interest" description="Disordered" evidence="1">
    <location>
        <begin position="311"/>
        <end position="337"/>
    </location>
</feature>
<evidence type="ECO:0000313" key="3">
    <source>
        <dbReference type="Proteomes" id="UP000784294"/>
    </source>
</evidence>
<evidence type="ECO:0000313" key="2">
    <source>
        <dbReference type="EMBL" id="VEL41931.1"/>
    </source>
</evidence>
<accession>A0A448XPW6</accession>
<sequence>MAVEQSPHLAFVDDDIESEIDLDSDLSDLPEAKSVKGLAEKRVARYVNSLPLSSKTPDGLRFGAKRSQITWTRSSPLPPPPNRSIWPRPPPPPRAPSPAYYSPIIDVSSRIKKSSTQERFSGEVSQSTSIATLSDTAESVDISARSLNFTDRLELTWSERRRYAAKEMERVWHEVDSDSRYPGAVSAHEYAEALLGHVFRVTAARRQLLEAPDNACLKAATQTLASASRQREVASPAVKVSSGGETTSSKSHLRPSSLGLKPTLYSPKELAVRQALLADSLARLPGKLDHATVVVYEVGVFRGDESEVYESGSRSCLSPHSNSSEQRLSNCCNGQFD</sequence>
<protein>
    <submittedName>
        <fullName evidence="2">Uncharacterized protein</fullName>
    </submittedName>
</protein>
<dbReference type="OrthoDB" id="2556847at2759"/>
<dbReference type="EMBL" id="CAAALY010271757">
    <property type="protein sequence ID" value="VEL41931.1"/>
    <property type="molecule type" value="Genomic_DNA"/>
</dbReference>
<proteinExistence type="predicted"/>
<dbReference type="AlphaFoldDB" id="A0A448XPW6"/>
<organism evidence="2 3">
    <name type="scientific">Protopolystoma xenopodis</name>
    <dbReference type="NCBI Taxonomy" id="117903"/>
    <lineage>
        <taxon>Eukaryota</taxon>
        <taxon>Metazoa</taxon>
        <taxon>Spiralia</taxon>
        <taxon>Lophotrochozoa</taxon>
        <taxon>Platyhelminthes</taxon>
        <taxon>Monogenea</taxon>
        <taxon>Polyopisthocotylea</taxon>
        <taxon>Polystomatidea</taxon>
        <taxon>Polystomatidae</taxon>
        <taxon>Protopolystoma</taxon>
    </lineage>
</organism>
<dbReference type="Proteomes" id="UP000784294">
    <property type="component" value="Unassembled WGS sequence"/>
</dbReference>
<name>A0A448XPW6_9PLAT</name>
<feature type="region of interest" description="Disordered" evidence="1">
    <location>
        <begin position="50"/>
        <end position="100"/>
    </location>
</feature>